<evidence type="ECO:0000256" key="3">
    <source>
        <dbReference type="ARBA" id="ARBA00022448"/>
    </source>
</evidence>
<dbReference type="GO" id="GO:0009297">
    <property type="term" value="P:pilus assembly"/>
    <property type="evidence" value="ECO:0007669"/>
    <property type="project" value="InterPro"/>
</dbReference>
<evidence type="ECO:0000313" key="12">
    <source>
        <dbReference type="EMBL" id="RPE04420.1"/>
    </source>
</evidence>
<dbReference type="GO" id="GO:0015473">
    <property type="term" value="F:fimbrial usher porin activity"/>
    <property type="evidence" value="ECO:0007669"/>
    <property type="project" value="InterPro"/>
</dbReference>
<dbReference type="SUPFAM" id="SSF141729">
    <property type="entry name" value="FimD N-terminal domain-like"/>
    <property type="match status" value="1"/>
</dbReference>
<sequence>MLISPARTAFAEDYFNPAALEFSSTQQKSADLHYFSQQGGEEPGTYHVTILLNNTAWESRDITFVEGRKGLVPLLTVRQLAEMGVNVRAFAAFDHLKEGETLQELGNYIPDASTRFDFSQQQLFISIPQIALTEQKRDYIDPSQWDEGVPAAFVNYTLSGSRSRNEGSDWQSALLNLRSGANIGAWRLRNTSTYRYDQKSHWQSQTTYLERDIKMLKSQFRVGDTYTPGEVFDSVQFRGLQMMSDDNMLPDSQRGFAPVIHGIAHSNARITVRQHGYVIYETQVAPGAFEIKDLYPTAQSGDLEVTIKESDGTERKFTQPYSAIPFMLRQGHKKYSLSVGRYHYASSTPLRSPVFMQSTLFYGLPMAFTAFGGALVAQNYHAAAAGLGKGFGDFGSVGVDVSLAKTELPQGRHSSGQSVRVQYQKSFASTNTTFSMANYRYSSGGFYSFSEANALMSPSSFVNNKRSRSEISVSQGIGDYGSLSLAAYTQNYWRSGSQERTLHLGFYSTIKSVSWGIGYFYTDSSGSKKADRAITFNLSIPLSALLPDSSVSYSMNSDNDGNTSQQVALSGSMLENRNLSYSLQQGYDSNGQNVNSNASLSYRGSRGTASLGVSHDKRSSQLSYGLAGGVVAHAHGVTLSQPLGDTFGIVRVPGASDVSIQSASDVSTDGRGYAVVPSLSPYHKNTVELDEGTLPDNIDVELGAQSVIPTSGAIMMIDYATHIGNRVLFTLTYQDGTPPFGATAKVDLPKQEEGSSSGIVAENGQLYLSGVPAQGTIVLTWREDGMSKTCRAPFRLPDTPSASSVKLISAICR</sequence>
<dbReference type="PANTHER" id="PTHR30451:SF21">
    <property type="entry name" value="FIMBRIAL USHER DOMAIN-CONTAINING PROTEIN YDET-RELATED"/>
    <property type="match status" value="1"/>
</dbReference>
<organism evidence="12 13">
    <name type="scientific">Candidatus Pantoea deserta</name>
    <dbReference type="NCBI Taxonomy" id="1869313"/>
    <lineage>
        <taxon>Bacteria</taxon>
        <taxon>Pseudomonadati</taxon>
        <taxon>Pseudomonadota</taxon>
        <taxon>Gammaproteobacteria</taxon>
        <taxon>Enterobacterales</taxon>
        <taxon>Erwiniaceae</taxon>
        <taxon>Pantoea</taxon>
    </lineage>
</organism>
<keyword evidence="3" id="KW-0813">Transport</keyword>
<dbReference type="Pfam" id="PF13953">
    <property type="entry name" value="PapC_C"/>
    <property type="match status" value="1"/>
</dbReference>
<dbReference type="Pfam" id="PF00577">
    <property type="entry name" value="Usher"/>
    <property type="match status" value="1"/>
</dbReference>
<dbReference type="InterPro" id="IPR025949">
    <property type="entry name" value="PapC-like_C"/>
</dbReference>
<evidence type="ECO:0000313" key="13">
    <source>
        <dbReference type="Proteomes" id="UP000281332"/>
    </source>
</evidence>
<evidence type="ECO:0000259" key="10">
    <source>
        <dbReference type="Pfam" id="PF13953"/>
    </source>
</evidence>
<dbReference type="PANTHER" id="PTHR30451">
    <property type="entry name" value="OUTER MEMBRANE USHER PROTEIN"/>
    <property type="match status" value="1"/>
</dbReference>
<keyword evidence="9" id="KW-0998">Cell outer membrane</keyword>
<dbReference type="InterPro" id="IPR042186">
    <property type="entry name" value="FimD_plug_dom"/>
</dbReference>
<dbReference type="Gene3D" id="2.60.40.2070">
    <property type="match status" value="1"/>
</dbReference>
<dbReference type="OrthoDB" id="6554712at2"/>
<feature type="domain" description="PapC-like C-terminal" evidence="10">
    <location>
        <begin position="728"/>
        <end position="797"/>
    </location>
</feature>
<evidence type="ECO:0000259" key="11">
    <source>
        <dbReference type="Pfam" id="PF13954"/>
    </source>
</evidence>
<dbReference type="InterPro" id="IPR000015">
    <property type="entry name" value="Fimb_usher"/>
</dbReference>
<dbReference type="Gene3D" id="2.60.40.2610">
    <property type="entry name" value="Outer membrane usher protein FimD, plug domain"/>
    <property type="match status" value="1"/>
</dbReference>
<dbReference type="Proteomes" id="UP000281332">
    <property type="component" value="Unassembled WGS sequence"/>
</dbReference>
<evidence type="ECO:0000256" key="5">
    <source>
        <dbReference type="ARBA" id="ARBA00022558"/>
    </source>
</evidence>
<dbReference type="Pfam" id="PF13954">
    <property type="entry name" value="PapC_N"/>
    <property type="match status" value="1"/>
</dbReference>
<evidence type="ECO:0000256" key="6">
    <source>
        <dbReference type="ARBA" id="ARBA00022692"/>
    </source>
</evidence>
<name>A0A3N4PL23_9GAMM</name>
<keyword evidence="4" id="KW-1134">Transmembrane beta strand</keyword>
<keyword evidence="8" id="KW-0472">Membrane</keyword>
<comment type="similarity">
    <text evidence="2">Belongs to the fimbrial export usher family.</text>
</comment>
<evidence type="ECO:0000256" key="7">
    <source>
        <dbReference type="ARBA" id="ARBA00022729"/>
    </source>
</evidence>
<proteinExistence type="inferred from homology"/>
<evidence type="ECO:0000256" key="9">
    <source>
        <dbReference type="ARBA" id="ARBA00023237"/>
    </source>
</evidence>
<evidence type="ECO:0000256" key="8">
    <source>
        <dbReference type="ARBA" id="ARBA00023136"/>
    </source>
</evidence>
<dbReference type="FunFam" id="2.60.40.3110:FF:000001">
    <property type="entry name" value="Putative fimbrial outer membrane usher"/>
    <property type="match status" value="1"/>
</dbReference>
<dbReference type="Gene3D" id="2.60.40.3110">
    <property type="match status" value="1"/>
</dbReference>
<dbReference type="InterPro" id="IPR037224">
    <property type="entry name" value="PapC_N_sf"/>
</dbReference>
<keyword evidence="13" id="KW-1185">Reference proteome</keyword>
<dbReference type="InterPro" id="IPR043142">
    <property type="entry name" value="PapC-like_C_sf"/>
</dbReference>
<evidence type="ECO:0000256" key="1">
    <source>
        <dbReference type="ARBA" id="ARBA00004571"/>
    </source>
</evidence>
<keyword evidence="7" id="KW-0732">Signal</keyword>
<evidence type="ECO:0000256" key="4">
    <source>
        <dbReference type="ARBA" id="ARBA00022452"/>
    </source>
</evidence>
<dbReference type="GO" id="GO:0009279">
    <property type="term" value="C:cell outer membrane"/>
    <property type="evidence" value="ECO:0007669"/>
    <property type="project" value="UniProtKB-SubCell"/>
</dbReference>
<dbReference type="Gene3D" id="3.10.20.410">
    <property type="match status" value="1"/>
</dbReference>
<dbReference type="AlphaFoldDB" id="A0A3N4PL23"/>
<dbReference type="EMBL" id="RMVG01000001">
    <property type="protein sequence ID" value="RPE04420.1"/>
    <property type="molecule type" value="Genomic_DNA"/>
</dbReference>
<feature type="domain" description="PapC N-terminal" evidence="11">
    <location>
        <begin position="14"/>
        <end position="159"/>
    </location>
</feature>
<dbReference type="InterPro" id="IPR025885">
    <property type="entry name" value="PapC_N"/>
</dbReference>
<keyword evidence="6" id="KW-0812">Transmembrane</keyword>
<gene>
    <name evidence="12" type="ORF">BBB56_00820</name>
</gene>
<comment type="caution">
    <text evidence="12">The sequence shown here is derived from an EMBL/GenBank/DDBJ whole genome shotgun (WGS) entry which is preliminary data.</text>
</comment>
<accession>A0A3N4PL23</accession>
<comment type="subcellular location">
    <subcellularLocation>
        <location evidence="1">Cell outer membrane</location>
        <topology evidence="1">Multi-pass membrane protein</topology>
    </subcellularLocation>
</comment>
<protein>
    <submittedName>
        <fullName evidence="12">Fimbrial biogenesis outer membrane usher protein</fullName>
    </submittedName>
</protein>
<keyword evidence="5" id="KW-1029">Fimbrium biogenesis</keyword>
<evidence type="ECO:0000256" key="2">
    <source>
        <dbReference type="ARBA" id="ARBA00008064"/>
    </source>
</evidence>
<reference evidence="12 13" key="1">
    <citation type="submission" date="2018-11" db="EMBL/GenBank/DDBJ databases">
        <title>Whole genome sequencing of Pantoea sp. RIT388.</title>
        <authorList>
            <person name="Gan H.M."/>
            <person name="Hudson A.O."/>
        </authorList>
    </citation>
    <scope>NUCLEOTIDE SEQUENCE [LARGE SCALE GENOMIC DNA]</scope>
    <source>
        <strain evidence="12 13">RIT388</strain>
    </source>
</reference>